<dbReference type="EMBL" id="MU251405">
    <property type="protein sequence ID" value="KAG9236524.1"/>
    <property type="molecule type" value="Genomic_DNA"/>
</dbReference>
<accession>A0A9P7YMG5</accession>
<protein>
    <submittedName>
        <fullName evidence="4">Glutathione S-transferase</fullName>
    </submittedName>
</protein>
<dbReference type="Gene3D" id="3.40.30.10">
    <property type="entry name" value="Glutaredoxin"/>
    <property type="match status" value="1"/>
</dbReference>
<dbReference type="PANTHER" id="PTHR44051:SF9">
    <property type="entry name" value="GLUTATHIONE S-TRANSFERASE 1"/>
    <property type="match status" value="1"/>
</dbReference>
<organism evidence="4 5">
    <name type="scientific">Amylocarpus encephaloides</name>
    <dbReference type="NCBI Taxonomy" id="45428"/>
    <lineage>
        <taxon>Eukaryota</taxon>
        <taxon>Fungi</taxon>
        <taxon>Dikarya</taxon>
        <taxon>Ascomycota</taxon>
        <taxon>Pezizomycotina</taxon>
        <taxon>Leotiomycetes</taxon>
        <taxon>Helotiales</taxon>
        <taxon>Helotiales incertae sedis</taxon>
        <taxon>Amylocarpus</taxon>
    </lineage>
</organism>
<dbReference type="OrthoDB" id="2309723at2759"/>
<dbReference type="InterPro" id="IPR036249">
    <property type="entry name" value="Thioredoxin-like_sf"/>
</dbReference>
<evidence type="ECO:0000313" key="5">
    <source>
        <dbReference type="Proteomes" id="UP000824998"/>
    </source>
</evidence>
<dbReference type="Pfam" id="PF13417">
    <property type="entry name" value="GST_N_3"/>
    <property type="match status" value="1"/>
</dbReference>
<reference evidence="4" key="1">
    <citation type="journal article" date="2021" name="IMA Fungus">
        <title>Genomic characterization of three marine fungi, including Emericellopsis atlantica sp. nov. with signatures of a generalist lifestyle and marine biomass degradation.</title>
        <authorList>
            <person name="Hagestad O.C."/>
            <person name="Hou L."/>
            <person name="Andersen J.H."/>
            <person name="Hansen E.H."/>
            <person name="Altermark B."/>
            <person name="Li C."/>
            <person name="Kuhnert E."/>
            <person name="Cox R.J."/>
            <person name="Crous P.W."/>
            <person name="Spatafora J.W."/>
            <person name="Lail K."/>
            <person name="Amirebrahimi M."/>
            <person name="Lipzen A."/>
            <person name="Pangilinan J."/>
            <person name="Andreopoulos W."/>
            <person name="Hayes R.D."/>
            <person name="Ng V."/>
            <person name="Grigoriev I.V."/>
            <person name="Jackson S.A."/>
            <person name="Sutton T.D.S."/>
            <person name="Dobson A.D.W."/>
            <person name="Rama T."/>
        </authorList>
    </citation>
    <scope>NUCLEOTIDE SEQUENCE</scope>
    <source>
        <strain evidence="4">TRa018bII</strain>
    </source>
</reference>
<comment type="caution">
    <text evidence="4">The sequence shown here is derived from an EMBL/GenBank/DDBJ whole genome shotgun (WGS) entry which is preliminary data.</text>
</comment>
<dbReference type="PROSITE" id="PS50404">
    <property type="entry name" value="GST_NTER"/>
    <property type="match status" value="1"/>
</dbReference>
<evidence type="ECO:0000256" key="1">
    <source>
        <dbReference type="ARBA" id="ARBA00007409"/>
    </source>
</evidence>
<evidence type="ECO:0000259" key="2">
    <source>
        <dbReference type="PROSITE" id="PS50404"/>
    </source>
</evidence>
<comment type="similarity">
    <text evidence="1">Belongs to the GST superfamily.</text>
</comment>
<dbReference type="PANTHER" id="PTHR44051">
    <property type="entry name" value="GLUTATHIONE S-TRANSFERASE-RELATED"/>
    <property type="match status" value="1"/>
</dbReference>
<dbReference type="SUPFAM" id="SSF52833">
    <property type="entry name" value="Thioredoxin-like"/>
    <property type="match status" value="1"/>
</dbReference>
<keyword evidence="5" id="KW-1185">Reference proteome</keyword>
<dbReference type="CDD" id="cd03046">
    <property type="entry name" value="GST_N_GTT1_like"/>
    <property type="match status" value="1"/>
</dbReference>
<evidence type="ECO:0000259" key="3">
    <source>
        <dbReference type="PROSITE" id="PS50405"/>
    </source>
</evidence>
<evidence type="ECO:0000313" key="4">
    <source>
        <dbReference type="EMBL" id="KAG9236524.1"/>
    </source>
</evidence>
<dbReference type="InterPro" id="IPR010987">
    <property type="entry name" value="Glutathione-S-Trfase_C-like"/>
</dbReference>
<dbReference type="Proteomes" id="UP000824998">
    <property type="component" value="Unassembled WGS sequence"/>
</dbReference>
<feature type="domain" description="GST N-terminal" evidence="2">
    <location>
        <begin position="15"/>
        <end position="96"/>
    </location>
</feature>
<dbReference type="SUPFAM" id="SSF47616">
    <property type="entry name" value="GST C-terminal domain-like"/>
    <property type="match status" value="1"/>
</dbReference>
<sequence length="240" mass="27151">MASPADSRKDEVAKAGLPILYHLDTSNSQRILWLLEELGIQYELRASTRQRQRAPAALTKVHQLGKAPMLTTADGRTIIESPVIVSYLLTTYDTNGLFTSTDPIRTEELSSFATASLGPVTATEMLVEILVEQTPWPISYLTKAIRGRVRAEYTSKEFEKALGYLETELGENEWFGGERLGKEDFMLSFPLDVMVGRGWVHLEGRYPRLEAWRRRVGEREAWRRGLKRGNGYDVMGLGRT</sequence>
<dbReference type="Gene3D" id="1.20.1050.10">
    <property type="match status" value="1"/>
</dbReference>
<dbReference type="AlphaFoldDB" id="A0A9P7YMG5"/>
<name>A0A9P7YMG5_9HELO</name>
<dbReference type="SFLD" id="SFLDG00358">
    <property type="entry name" value="Main_(cytGST)"/>
    <property type="match status" value="1"/>
</dbReference>
<dbReference type="InterPro" id="IPR004045">
    <property type="entry name" value="Glutathione_S-Trfase_N"/>
</dbReference>
<dbReference type="InterPro" id="IPR036282">
    <property type="entry name" value="Glutathione-S-Trfase_C_sf"/>
</dbReference>
<dbReference type="PROSITE" id="PS50405">
    <property type="entry name" value="GST_CTER"/>
    <property type="match status" value="1"/>
</dbReference>
<dbReference type="SFLD" id="SFLDS00019">
    <property type="entry name" value="Glutathione_Transferase_(cytos"/>
    <property type="match status" value="1"/>
</dbReference>
<dbReference type="InterPro" id="IPR040079">
    <property type="entry name" value="Glutathione_S-Trfase"/>
</dbReference>
<feature type="domain" description="GST C-terminal" evidence="3">
    <location>
        <begin position="99"/>
        <end position="237"/>
    </location>
</feature>
<gene>
    <name evidence="4" type="ORF">BJ875DRAFT_525329</name>
</gene>
<proteinExistence type="inferred from homology"/>